<reference evidence="13 14" key="1">
    <citation type="submission" date="2024-12" db="EMBL/GenBank/DDBJ databases">
        <authorList>
            <person name="Hu S."/>
        </authorList>
    </citation>
    <scope>NUCLEOTIDE SEQUENCE [LARGE SCALE GENOMIC DNA]</scope>
    <source>
        <strain evidence="13 14">P-25</strain>
    </source>
</reference>
<dbReference type="InterPro" id="IPR050351">
    <property type="entry name" value="BphY/WalK/GraS-like"/>
</dbReference>
<accession>A0ABW9JGK7</accession>
<dbReference type="InterPro" id="IPR003594">
    <property type="entry name" value="HATPase_dom"/>
</dbReference>
<evidence type="ECO:0000256" key="7">
    <source>
        <dbReference type="ARBA" id="ARBA00022840"/>
    </source>
</evidence>
<dbReference type="SUPFAM" id="SSF55874">
    <property type="entry name" value="ATPase domain of HSP90 chaperone/DNA topoisomerase II/histidine kinase"/>
    <property type="match status" value="1"/>
</dbReference>
<feature type="coiled-coil region" evidence="10">
    <location>
        <begin position="428"/>
        <end position="473"/>
    </location>
</feature>
<comment type="caution">
    <text evidence="13">The sequence shown here is derived from an EMBL/GenBank/DDBJ whole genome shotgun (WGS) entry which is preliminary data.</text>
</comment>
<evidence type="ECO:0000256" key="9">
    <source>
        <dbReference type="PROSITE-ProRule" id="PRU00339"/>
    </source>
</evidence>
<evidence type="ECO:0000256" key="5">
    <source>
        <dbReference type="ARBA" id="ARBA00022741"/>
    </source>
</evidence>
<dbReference type="RefSeq" id="WP_138729991.1">
    <property type="nucleotide sequence ID" value="NZ_SRMP02000005.1"/>
</dbReference>
<keyword evidence="4" id="KW-0808">Transferase</keyword>
<dbReference type="EC" id="2.7.13.3" evidence="2"/>
<dbReference type="Gene3D" id="1.10.287.130">
    <property type="match status" value="1"/>
</dbReference>
<dbReference type="EMBL" id="SRMP02000005">
    <property type="protein sequence ID" value="MFN0290774.1"/>
    <property type="molecule type" value="Genomic_DNA"/>
</dbReference>
<keyword evidence="11" id="KW-1133">Transmembrane helix</keyword>
<keyword evidence="9" id="KW-0802">TPR repeat</keyword>
<feature type="repeat" description="TPR" evidence="9">
    <location>
        <begin position="168"/>
        <end position="201"/>
    </location>
</feature>
<dbReference type="InterPro" id="IPR036890">
    <property type="entry name" value="HATPase_C_sf"/>
</dbReference>
<feature type="domain" description="Histidine kinase" evidence="12">
    <location>
        <begin position="483"/>
        <end position="698"/>
    </location>
</feature>
<evidence type="ECO:0000256" key="4">
    <source>
        <dbReference type="ARBA" id="ARBA00022679"/>
    </source>
</evidence>
<dbReference type="PANTHER" id="PTHR42878">
    <property type="entry name" value="TWO-COMPONENT HISTIDINE KINASE"/>
    <property type="match status" value="1"/>
</dbReference>
<dbReference type="SMART" id="SM00387">
    <property type="entry name" value="HATPase_c"/>
    <property type="match status" value="1"/>
</dbReference>
<feature type="repeat" description="TPR" evidence="9">
    <location>
        <begin position="128"/>
        <end position="161"/>
    </location>
</feature>
<organism evidence="13 14">
    <name type="scientific">Pedobacter helvus</name>
    <dbReference type="NCBI Taxonomy" id="2563444"/>
    <lineage>
        <taxon>Bacteria</taxon>
        <taxon>Pseudomonadati</taxon>
        <taxon>Bacteroidota</taxon>
        <taxon>Sphingobacteriia</taxon>
        <taxon>Sphingobacteriales</taxon>
        <taxon>Sphingobacteriaceae</taxon>
        <taxon>Pedobacter</taxon>
    </lineage>
</organism>
<dbReference type="PROSITE" id="PS50109">
    <property type="entry name" value="HIS_KIN"/>
    <property type="match status" value="1"/>
</dbReference>
<evidence type="ECO:0000259" key="12">
    <source>
        <dbReference type="PROSITE" id="PS50109"/>
    </source>
</evidence>
<evidence type="ECO:0000256" key="1">
    <source>
        <dbReference type="ARBA" id="ARBA00000085"/>
    </source>
</evidence>
<keyword evidence="11" id="KW-0472">Membrane</keyword>
<keyword evidence="6" id="KW-0418">Kinase</keyword>
<dbReference type="SUPFAM" id="SSF47384">
    <property type="entry name" value="Homodimeric domain of signal transducing histidine kinase"/>
    <property type="match status" value="1"/>
</dbReference>
<dbReference type="InterPro" id="IPR004358">
    <property type="entry name" value="Sig_transdc_His_kin-like_C"/>
</dbReference>
<keyword evidence="11" id="KW-0812">Transmembrane</keyword>
<keyword evidence="14" id="KW-1185">Reference proteome</keyword>
<keyword evidence="10" id="KW-0175">Coiled coil</keyword>
<keyword evidence="3" id="KW-0597">Phosphoprotein</keyword>
<dbReference type="CDD" id="cd00082">
    <property type="entry name" value="HisKA"/>
    <property type="match status" value="1"/>
</dbReference>
<evidence type="ECO:0000256" key="6">
    <source>
        <dbReference type="ARBA" id="ARBA00022777"/>
    </source>
</evidence>
<dbReference type="InterPro" id="IPR036097">
    <property type="entry name" value="HisK_dim/P_sf"/>
</dbReference>
<dbReference type="Gene3D" id="3.30.565.10">
    <property type="entry name" value="Histidine kinase-like ATPase, C-terminal domain"/>
    <property type="match status" value="1"/>
</dbReference>
<evidence type="ECO:0000313" key="13">
    <source>
        <dbReference type="EMBL" id="MFN0290774.1"/>
    </source>
</evidence>
<comment type="catalytic activity">
    <reaction evidence="1">
        <text>ATP + protein L-histidine = ADP + protein N-phospho-L-histidine.</text>
        <dbReference type="EC" id="2.7.13.3"/>
    </reaction>
</comment>
<sequence length="701" mass="78674">MHTALKQLPKWTVLCVVLLFLGIKSNAQTSKIDELLAQLKPNDPDTVQIKILKKLSTAYSSVDPIKKFYYANQYRLLGEKNGIDSTIANGYLDMGISYGIRSNLDSALYYFKIGQEIARASKFESGLARSYVNIGYVHDRSDRKKEAVNCYEQALKIFKKIDHKRGINQCITNLGSIYFDLKEYKSADNYFEQVLENLLKNPTGDLNLASAYYSLGGSKRRLGQQKLATDFYLKSLAIREKIGDLNGIALSNWGIAQLHIENKQYSKALPLLEIALRNNRTLKNIYQECAVLITLAEAQLGLKEYQKAEEAGKLALVRAKQTDAKIPISLALDMLSKVSAAKKDYEAALKYKSEYLAVNDSLENDSTTKQVILTDLHRVNIDNKNLEKRNETISAKITDYVITISIITGLLILVVILLILYYKRNAEKKIANGLLQQQKHQIAEVNEELGALNEELKTQMEIISAQNTELEKLNNVKNKFFSIVSHDLRAPIHSLKALFGLYRSGIVNEEEFGSLLERLEETVYTTASFLDNLLEWSKSQLGGIVINPVDVNLCQIINHNIKLMESQINLKKIKVHNNVAEELTVFADLNMVHVVIRNILSNAIKFCSKEDEVIFNASTDNDQVTCTITDKGPGITPLDLDNLFNLTHTPGTGTSGEKGHHIGLILCRDMVMQNKGNLRVDSKLGEGTTFYITLPTKPIEG</sequence>
<evidence type="ECO:0000256" key="10">
    <source>
        <dbReference type="SAM" id="Coils"/>
    </source>
</evidence>
<keyword evidence="7" id="KW-0067">ATP-binding</keyword>
<dbReference type="SMART" id="SM00388">
    <property type="entry name" value="HisKA"/>
    <property type="match status" value="1"/>
</dbReference>
<dbReference type="InterPro" id="IPR005467">
    <property type="entry name" value="His_kinase_dom"/>
</dbReference>
<evidence type="ECO:0000256" key="8">
    <source>
        <dbReference type="ARBA" id="ARBA00023012"/>
    </source>
</evidence>
<dbReference type="Pfam" id="PF02518">
    <property type="entry name" value="HATPase_c"/>
    <property type="match status" value="1"/>
</dbReference>
<evidence type="ECO:0000313" key="14">
    <source>
        <dbReference type="Proteomes" id="UP001517367"/>
    </source>
</evidence>
<evidence type="ECO:0000256" key="2">
    <source>
        <dbReference type="ARBA" id="ARBA00012438"/>
    </source>
</evidence>
<dbReference type="CDD" id="cd00075">
    <property type="entry name" value="HATPase"/>
    <property type="match status" value="1"/>
</dbReference>
<dbReference type="PROSITE" id="PS50005">
    <property type="entry name" value="TPR"/>
    <property type="match status" value="2"/>
</dbReference>
<protein>
    <recommendedName>
        <fullName evidence="2">histidine kinase</fullName>
        <ecNumber evidence="2">2.7.13.3</ecNumber>
    </recommendedName>
</protein>
<dbReference type="Pfam" id="PF13424">
    <property type="entry name" value="TPR_12"/>
    <property type="match status" value="2"/>
</dbReference>
<evidence type="ECO:0000256" key="3">
    <source>
        <dbReference type="ARBA" id="ARBA00022553"/>
    </source>
</evidence>
<keyword evidence="5" id="KW-0547">Nucleotide-binding</keyword>
<gene>
    <name evidence="13" type="ORF">E5L68_005195</name>
</gene>
<dbReference type="InterPro" id="IPR019734">
    <property type="entry name" value="TPR_rpt"/>
</dbReference>
<dbReference type="PRINTS" id="PR00344">
    <property type="entry name" value="BCTRLSENSOR"/>
</dbReference>
<dbReference type="InterPro" id="IPR003661">
    <property type="entry name" value="HisK_dim/P_dom"/>
</dbReference>
<dbReference type="SUPFAM" id="SSF48452">
    <property type="entry name" value="TPR-like"/>
    <property type="match status" value="2"/>
</dbReference>
<evidence type="ECO:0000256" key="11">
    <source>
        <dbReference type="SAM" id="Phobius"/>
    </source>
</evidence>
<name>A0ABW9JGK7_9SPHI</name>
<proteinExistence type="predicted"/>
<feature type="transmembrane region" description="Helical" evidence="11">
    <location>
        <begin position="400"/>
        <end position="422"/>
    </location>
</feature>
<dbReference type="InterPro" id="IPR011990">
    <property type="entry name" value="TPR-like_helical_dom_sf"/>
</dbReference>
<dbReference type="Proteomes" id="UP001517367">
    <property type="component" value="Unassembled WGS sequence"/>
</dbReference>
<dbReference type="Gene3D" id="1.25.40.10">
    <property type="entry name" value="Tetratricopeptide repeat domain"/>
    <property type="match status" value="2"/>
</dbReference>
<dbReference type="PANTHER" id="PTHR42878:SF7">
    <property type="entry name" value="SENSOR HISTIDINE KINASE GLRK"/>
    <property type="match status" value="1"/>
</dbReference>
<dbReference type="SMART" id="SM00028">
    <property type="entry name" value="TPR"/>
    <property type="match status" value="6"/>
</dbReference>
<keyword evidence="8" id="KW-0902">Two-component regulatory system</keyword>